<dbReference type="InterPro" id="IPR013595">
    <property type="entry name" value="Pept_S33_TAP-like_C"/>
</dbReference>
<dbReference type="OrthoDB" id="425534at2759"/>
<evidence type="ECO:0000313" key="4">
    <source>
        <dbReference type="EMBL" id="KAF1839952.1"/>
    </source>
</evidence>
<dbReference type="AlphaFoldDB" id="A0A9P4G6Q2"/>
<reference evidence="4" key="1">
    <citation type="submission" date="2020-01" db="EMBL/GenBank/DDBJ databases">
        <authorList>
            <consortium name="DOE Joint Genome Institute"/>
            <person name="Haridas S."/>
            <person name="Albert R."/>
            <person name="Binder M."/>
            <person name="Bloem J."/>
            <person name="Labutti K."/>
            <person name="Salamov A."/>
            <person name="Andreopoulos B."/>
            <person name="Baker S.E."/>
            <person name="Barry K."/>
            <person name="Bills G."/>
            <person name="Bluhm B.H."/>
            <person name="Cannon C."/>
            <person name="Castanera R."/>
            <person name="Culley D.E."/>
            <person name="Daum C."/>
            <person name="Ezra D."/>
            <person name="Gonzalez J.B."/>
            <person name="Henrissat B."/>
            <person name="Kuo A."/>
            <person name="Liang C."/>
            <person name="Lipzen A."/>
            <person name="Lutzoni F."/>
            <person name="Magnuson J."/>
            <person name="Mondo S."/>
            <person name="Nolan M."/>
            <person name="Ohm R."/>
            <person name="Pangilinan J."/>
            <person name="Park H.-J."/>
            <person name="Ramirez L."/>
            <person name="Alfaro M."/>
            <person name="Sun H."/>
            <person name="Tritt A."/>
            <person name="Yoshinaga Y."/>
            <person name="Zwiers L.-H."/>
            <person name="Turgeon B.G."/>
            <person name="Goodwin S.B."/>
            <person name="Spatafora J.W."/>
            <person name="Crous P.W."/>
            <person name="Grigoriev I.V."/>
        </authorList>
    </citation>
    <scope>NUCLEOTIDE SEQUENCE</scope>
    <source>
        <strain evidence="4">CBS 394.84</strain>
    </source>
</reference>
<dbReference type="InterPro" id="IPR029058">
    <property type="entry name" value="AB_hydrolase_fold"/>
</dbReference>
<dbReference type="InterPro" id="IPR051601">
    <property type="entry name" value="Serine_prot/Carboxylest_S33"/>
</dbReference>
<name>A0A9P4G6Q2_9PLEO</name>
<evidence type="ECO:0000313" key="5">
    <source>
        <dbReference type="Proteomes" id="UP000800039"/>
    </source>
</evidence>
<proteinExistence type="inferred from homology"/>
<evidence type="ECO:0000256" key="1">
    <source>
        <dbReference type="ARBA" id="ARBA00010088"/>
    </source>
</evidence>
<dbReference type="GO" id="GO:0016787">
    <property type="term" value="F:hydrolase activity"/>
    <property type="evidence" value="ECO:0007669"/>
    <property type="project" value="UniProtKB-KW"/>
</dbReference>
<dbReference type="SUPFAM" id="SSF53474">
    <property type="entry name" value="alpha/beta-Hydrolases"/>
    <property type="match status" value="1"/>
</dbReference>
<dbReference type="PANTHER" id="PTHR43248">
    <property type="entry name" value="2-SUCCINYL-6-HYDROXY-2,4-CYCLOHEXADIENE-1-CARBOXYLATE SYNTHASE"/>
    <property type="match status" value="1"/>
</dbReference>
<accession>A0A9P4G6Q2</accession>
<dbReference type="Pfam" id="PF08386">
    <property type="entry name" value="Abhydrolase_4"/>
    <property type="match status" value="1"/>
</dbReference>
<organism evidence="4 5">
    <name type="scientific">Cucurbitaria berberidis CBS 394.84</name>
    <dbReference type="NCBI Taxonomy" id="1168544"/>
    <lineage>
        <taxon>Eukaryota</taxon>
        <taxon>Fungi</taxon>
        <taxon>Dikarya</taxon>
        <taxon>Ascomycota</taxon>
        <taxon>Pezizomycotina</taxon>
        <taxon>Dothideomycetes</taxon>
        <taxon>Pleosporomycetidae</taxon>
        <taxon>Pleosporales</taxon>
        <taxon>Pleosporineae</taxon>
        <taxon>Cucurbitariaceae</taxon>
        <taxon>Cucurbitaria</taxon>
    </lineage>
</organism>
<keyword evidence="2" id="KW-0378">Hydrolase</keyword>
<feature type="domain" description="Peptidase S33 tripeptidyl aminopeptidase-like C-terminal" evidence="3">
    <location>
        <begin position="510"/>
        <end position="612"/>
    </location>
</feature>
<keyword evidence="5" id="KW-1185">Reference proteome</keyword>
<evidence type="ECO:0000259" key="3">
    <source>
        <dbReference type="Pfam" id="PF08386"/>
    </source>
</evidence>
<dbReference type="Gene3D" id="3.40.50.1820">
    <property type="entry name" value="alpha/beta hydrolase"/>
    <property type="match status" value="1"/>
</dbReference>
<comment type="caution">
    <text evidence="4">The sequence shown here is derived from an EMBL/GenBank/DDBJ whole genome shotgun (WGS) entry which is preliminary data.</text>
</comment>
<dbReference type="RefSeq" id="XP_040782515.1">
    <property type="nucleotide sequence ID" value="XM_040935770.1"/>
</dbReference>
<dbReference type="EMBL" id="ML976621">
    <property type="protein sequence ID" value="KAF1839952.1"/>
    <property type="molecule type" value="Genomic_DNA"/>
</dbReference>
<protein>
    <recommendedName>
        <fullName evidence="3">Peptidase S33 tripeptidyl aminopeptidase-like C-terminal domain-containing protein</fullName>
    </recommendedName>
</protein>
<sequence length="684" mass="75209">MMKSWTGFEDAVPPLQPRRTEVRWRALTATFVTMVVLAGVDTVFPELKHWSPPFWNHDSNRPGSRYAVKPFKWSEITPREHLEFHKCFDGFECAKLSVPLDYFNGTYPDERVNIAIAKLPAKVPVDDPRYGGPILLNPGGPGGPGATFALMVAKSLQTIVDSGADSSTASSSPKYFDLIGFDPRGIGETEPAAKCLPDEPSSWSWSLRENNEGILGSSDAALGRLWSMNHAFGASCKQAMDAEDGPDIKEYVSTAFVARDMLEITERHAEYVVKQADQLSVQRTTRPRSRCREAYVPGKAKLQYWGFSYGTYLGSTFASMFPDRVGRLILDGVVSSYDYNHALGNGSLVDTEKSMNSFYTFCHHSGPEECPLATANGTITDVVERFQKILKSLYHSPLVISSPQGPEILTYSDVKLLIFSAVYQPQASFRFIAELLAAVEAGGGEIIDNLSFAYRSGHVYHCPVNGSDYAPKGLSEAAEFAILCGDGLDQSHVDIDEFAEYWNLLDRISPTAGSIWSILLMRCAAWKIRAKYSFRGPFGGNTSHPILFLSNTADPVTPLRSGRLMHSLFPGSGMLVGDSAGHCSVSTPNPCTLTHIRAYFQTGVLPPPETVCVPPTTPFSLNSTDPKSPFYDPSLGNANIVALQYDDFYQAQRDIHMAGLNVQRNMFGGGQRARSMRKLEALGF</sequence>
<dbReference type="PANTHER" id="PTHR43248:SF25">
    <property type="entry name" value="AB HYDROLASE-1 DOMAIN-CONTAINING PROTEIN-RELATED"/>
    <property type="match status" value="1"/>
</dbReference>
<gene>
    <name evidence="4" type="ORF">K460DRAFT_390178</name>
</gene>
<dbReference type="GeneID" id="63853021"/>
<evidence type="ECO:0000256" key="2">
    <source>
        <dbReference type="ARBA" id="ARBA00022801"/>
    </source>
</evidence>
<comment type="similarity">
    <text evidence="1">Belongs to the peptidase S33 family.</text>
</comment>
<dbReference type="Proteomes" id="UP000800039">
    <property type="component" value="Unassembled WGS sequence"/>
</dbReference>